<dbReference type="EMBL" id="VSRR010014821">
    <property type="protein sequence ID" value="MPC57487.1"/>
    <property type="molecule type" value="Genomic_DNA"/>
</dbReference>
<feature type="region of interest" description="Disordered" evidence="1">
    <location>
        <begin position="96"/>
        <end position="128"/>
    </location>
</feature>
<comment type="caution">
    <text evidence="2">The sequence shown here is derived from an EMBL/GenBank/DDBJ whole genome shotgun (WGS) entry which is preliminary data.</text>
</comment>
<evidence type="ECO:0000313" key="3">
    <source>
        <dbReference type="Proteomes" id="UP000324222"/>
    </source>
</evidence>
<reference evidence="2 3" key="1">
    <citation type="submission" date="2019-05" db="EMBL/GenBank/DDBJ databases">
        <title>Another draft genome of Portunus trituberculatus and its Hox gene families provides insights of decapod evolution.</title>
        <authorList>
            <person name="Jeong J.-H."/>
            <person name="Song I."/>
            <person name="Kim S."/>
            <person name="Choi T."/>
            <person name="Kim D."/>
            <person name="Ryu S."/>
            <person name="Kim W."/>
        </authorList>
    </citation>
    <scope>NUCLEOTIDE SEQUENCE [LARGE SCALE GENOMIC DNA]</scope>
    <source>
        <tissue evidence="2">Muscle</tissue>
    </source>
</reference>
<evidence type="ECO:0000256" key="1">
    <source>
        <dbReference type="SAM" id="MobiDB-lite"/>
    </source>
</evidence>
<feature type="region of interest" description="Disordered" evidence="1">
    <location>
        <begin position="1"/>
        <end position="35"/>
    </location>
</feature>
<organism evidence="2 3">
    <name type="scientific">Portunus trituberculatus</name>
    <name type="common">Swimming crab</name>
    <name type="synonym">Neptunus trituberculatus</name>
    <dbReference type="NCBI Taxonomy" id="210409"/>
    <lineage>
        <taxon>Eukaryota</taxon>
        <taxon>Metazoa</taxon>
        <taxon>Ecdysozoa</taxon>
        <taxon>Arthropoda</taxon>
        <taxon>Crustacea</taxon>
        <taxon>Multicrustacea</taxon>
        <taxon>Malacostraca</taxon>
        <taxon>Eumalacostraca</taxon>
        <taxon>Eucarida</taxon>
        <taxon>Decapoda</taxon>
        <taxon>Pleocyemata</taxon>
        <taxon>Brachyura</taxon>
        <taxon>Eubrachyura</taxon>
        <taxon>Portunoidea</taxon>
        <taxon>Portunidae</taxon>
        <taxon>Portuninae</taxon>
        <taxon>Portunus</taxon>
    </lineage>
</organism>
<feature type="compositionally biased region" description="Low complexity" evidence="1">
    <location>
        <begin position="1"/>
        <end position="17"/>
    </location>
</feature>
<sequence length="128" mass="14044">MNPTVSPSSLPCPSSMPRCDPLTSTRSDDKEDETCGDDVTSILVQGARPHSSPFVPFVLFILTSSPRPYSSSSSLLLVLTCSFRLPRLSSSFIHPLRTLRPPNVTPRHRSSFTFTPPRPSLAQSPSHH</sequence>
<gene>
    <name evidence="2" type="ORF">E2C01_051467</name>
</gene>
<evidence type="ECO:0000313" key="2">
    <source>
        <dbReference type="EMBL" id="MPC57487.1"/>
    </source>
</evidence>
<dbReference type="AlphaFoldDB" id="A0A5B7GJL5"/>
<name>A0A5B7GJL5_PORTR</name>
<keyword evidence="3" id="KW-1185">Reference proteome</keyword>
<accession>A0A5B7GJL5</accession>
<protein>
    <submittedName>
        <fullName evidence="2">Uncharacterized protein</fullName>
    </submittedName>
</protein>
<dbReference type="Proteomes" id="UP000324222">
    <property type="component" value="Unassembled WGS sequence"/>
</dbReference>
<proteinExistence type="predicted"/>